<evidence type="ECO:0000313" key="2">
    <source>
        <dbReference type="Proteomes" id="UP000499080"/>
    </source>
</evidence>
<dbReference type="AlphaFoldDB" id="A0A4Y2LL64"/>
<keyword evidence="2" id="KW-1185">Reference proteome</keyword>
<organism evidence="1 2">
    <name type="scientific">Araneus ventricosus</name>
    <name type="common">Orbweaver spider</name>
    <name type="synonym">Epeira ventricosa</name>
    <dbReference type="NCBI Taxonomy" id="182803"/>
    <lineage>
        <taxon>Eukaryota</taxon>
        <taxon>Metazoa</taxon>
        <taxon>Ecdysozoa</taxon>
        <taxon>Arthropoda</taxon>
        <taxon>Chelicerata</taxon>
        <taxon>Arachnida</taxon>
        <taxon>Araneae</taxon>
        <taxon>Araneomorphae</taxon>
        <taxon>Entelegynae</taxon>
        <taxon>Araneoidea</taxon>
        <taxon>Araneidae</taxon>
        <taxon>Araneus</taxon>
    </lineage>
</organism>
<accession>A0A4Y2LL64</accession>
<evidence type="ECO:0000313" key="1">
    <source>
        <dbReference type="EMBL" id="GBN15525.1"/>
    </source>
</evidence>
<dbReference type="Proteomes" id="UP000499080">
    <property type="component" value="Unassembled WGS sequence"/>
</dbReference>
<protein>
    <submittedName>
        <fullName evidence="1">Uncharacterized protein</fullName>
    </submittedName>
</protein>
<dbReference type="EMBL" id="BGPR01006035">
    <property type="protein sequence ID" value="GBN15525.1"/>
    <property type="molecule type" value="Genomic_DNA"/>
</dbReference>
<comment type="caution">
    <text evidence="1">The sequence shown here is derived from an EMBL/GenBank/DDBJ whole genome shotgun (WGS) entry which is preliminary data.</text>
</comment>
<gene>
    <name evidence="1" type="ORF">AVEN_180317_1</name>
</gene>
<proteinExistence type="predicted"/>
<sequence>MSYMQSNNQGKLECLICGVTFLYEEDHQCASVGNGRHTSKLDSLSTPKVQLIDKAELECLICGITFLYGQDHQCRSAENVNYTSKPDSLSKPNGQLRGQVKFECLCCGKTFLVRRIASAWRGRYNL</sequence>
<reference evidence="1 2" key="1">
    <citation type="journal article" date="2019" name="Sci. Rep.">
        <title>Orb-weaving spider Araneus ventricosus genome elucidates the spidroin gene catalogue.</title>
        <authorList>
            <person name="Kono N."/>
            <person name="Nakamura H."/>
            <person name="Ohtoshi R."/>
            <person name="Moran D.A.P."/>
            <person name="Shinohara A."/>
            <person name="Yoshida Y."/>
            <person name="Fujiwara M."/>
            <person name="Mori M."/>
            <person name="Tomita M."/>
            <person name="Arakawa K."/>
        </authorList>
    </citation>
    <scope>NUCLEOTIDE SEQUENCE [LARGE SCALE GENOMIC DNA]</scope>
</reference>
<name>A0A4Y2LL64_ARAVE</name>